<evidence type="ECO:0000313" key="12">
    <source>
        <dbReference type="EMBL" id="KAG0668010.1"/>
    </source>
</evidence>
<dbReference type="InterPro" id="IPR025799">
    <property type="entry name" value="Arg_MeTrfase"/>
</dbReference>
<dbReference type="GO" id="GO:0016274">
    <property type="term" value="F:protein-arginine N-methyltransferase activity"/>
    <property type="evidence" value="ECO:0007669"/>
    <property type="project" value="InterPro"/>
</dbReference>
<feature type="active site" description="Proton donor/acceptor" evidence="5">
    <location>
        <position position="486"/>
    </location>
</feature>
<organism evidence="12 13">
    <name type="scientific">Maudiozyma exigua</name>
    <name type="common">Yeast</name>
    <name type="synonym">Kazachstania exigua</name>
    <dbReference type="NCBI Taxonomy" id="34358"/>
    <lineage>
        <taxon>Eukaryota</taxon>
        <taxon>Fungi</taxon>
        <taxon>Dikarya</taxon>
        <taxon>Ascomycota</taxon>
        <taxon>Saccharomycotina</taxon>
        <taxon>Saccharomycetes</taxon>
        <taxon>Saccharomycetales</taxon>
        <taxon>Saccharomycetaceae</taxon>
        <taxon>Maudiozyma</taxon>
    </lineage>
</organism>
<dbReference type="Pfam" id="PF17285">
    <property type="entry name" value="PRMT5_TIM"/>
    <property type="match status" value="1"/>
</dbReference>
<evidence type="ECO:0000259" key="11">
    <source>
        <dbReference type="Pfam" id="PF17286"/>
    </source>
</evidence>
<dbReference type="GO" id="GO:0005634">
    <property type="term" value="C:nucleus"/>
    <property type="evidence" value="ECO:0007669"/>
    <property type="project" value="TreeGrafter"/>
</dbReference>
<protein>
    <recommendedName>
        <fullName evidence="4">Protein arginine N-methyltransferase</fullName>
    </recommendedName>
</protein>
<name>A0A9P7BAN4_MAUEX</name>
<feature type="binding site" evidence="6">
    <location>
        <begin position="461"/>
        <end position="462"/>
    </location>
    <ligand>
        <name>S-adenosyl-L-methionine</name>
        <dbReference type="ChEBI" id="CHEBI:59789"/>
    </ligand>
</feature>
<dbReference type="InterPro" id="IPR007857">
    <property type="entry name" value="Arg_MeTrfase_PRMT5"/>
</dbReference>
<evidence type="ECO:0000256" key="8">
    <source>
        <dbReference type="SAM" id="MobiDB-lite"/>
    </source>
</evidence>
<dbReference type="SUPFAM" id="SSF53335">
    <property type="entry name" value="S-adenosyl-L-methionine-dependent methyltransferases"/>
    <property type="match status" value="1"/>
</dbReference>
<dbReference type="GO" id="GO:0005829">
    <property type="term" value="C:cytosol"/>
    <property type="evidence" value="ECO:0007669"/>
    <property type="project" value="TreeGrafter"/>
</dbReference>
<evidence type="ECO:0000259" key="9">
    <source>
        <dbReference type="Pfam" id="PF05185"/>
    </source>
</evidence>
<dbReference type="GO" id="GO:0006355">
    <property type="term" value="P:regulation of DNA-templated transcription"/>
    <property type="evidence" value="ECO:0007669"/>
    <property type="project" value="TreeGrafter"/>
</dbReference>
<keyword evidence="13" id="KW-1185">Reference proteome</keyword>
<evidence type="ECO:0000256" key="6">
    <source>
        <dbReference type="PIRSR" id="PIRSR015894-2"/>
    </source>
</evidence>
<evidence type="ECO:0000256" key="2">
    <source>
        <dbReference type="ARBA" id="ARBA00022679"/>
    </source>
</evidence>
<evidence type="ECO:0000256" key="3">
    <source>
        <dbReference type="ARBA" id="ARBA00022691"/>
    </source>
</evidence>
<proteinExistence type="inferred from homology"/>
<dbReference type="EMBL" id="PUHR01000083">
    <property type="protein sequence ID" value="KAG0668010.1"/>
    <property type="molecule type" value="Genomic_DNA"/>
</dbReference>
<feature type="active site" description="Proton donor/acceptor" evidence="5">
    <location>
        <position position="477"/>
    </location>
</feature>
<feature type="domain" description="PRMT5 arginine-N-methyltransferase" evidence="9">
    <location>
        <begin position="343"/>
        <end position="507"/>
    </location>
</feature>
<gene>
    <name evidence="12" type="primary">SKB1</name>
    <name evidence="12" type="ORF">C6P45_005146</name>
</gene>
<dbReference type="Pfam" id="PF17286">
    <property type="entry name" value="PRMT5_C"/>
    <property type="match status" value="1"/>
</dbReference>
<dbReference type="PIRSF" id="PIRSF015894">
    <property type="entry name" value="Skb1_MeTrfase"/>
    <property type="match status" value="1"/>
</dbReference>
<evidence type="ECO:0000256" key="5">
    <source>
        <dbReference type="PIRSR" id="PIRSR015894-1"/>
    </source>
</evidence>
<dbReference type="Gene3D" id="3.40.50.150">
    <property type="entry name" value="Vaccinia Virus protein VP39"/>
    <property type="match status" value="1"/>
</dbReference>
<dbReference type="AlphaFoldDB" id="A0A9P7BAN4"/>
<sequence>MQIQSNVYVGIKPGSQEQNQYSGGYFGKSDTKSSETTSQTDNELVENCDYILLSLTSNRYREQVLRQLQSYIDLNDPFSELKIKEPQLQDIMISPFGNNGDSNTFINETNITGPSYIGLLSSWVDIESTNLLNREMSYQVILNECELAQNIGIDKLILAPPHDINNLKIYSQTISRLLNHKIFNDDTSNMTLSISLPMYEDSDPLATWDLWNTIRKLCGYHISLMISLALPRVKTPRYIVDRWLTEPVSCLLLSSSIFATNQYNYPVLHKFNQQLIMKFQEVNGNSQVKSNSLIIILHGMEKYKNFIKGGEIAYLEYINFLLKKNDKMALKKMSTSQPDKMRSNIPQLMSPLKPHSENLTNSIYSIFETDVTKYEKYGEAIRKATLDIIGRRQGKNDRIIILVAGAGRGPLVSQVFNICEKLEIFSKVKVIALEKNPQAFLYLQKRNFEHWNNKVTLIHEDMTTWKSNDKIDMCISELLGSFGCNELSPECLWNIERNHSKRDTIFIPQSYRSSIAPISCPLLYQKLKFQDQTYLEEPWVMHNIPYNILSNRLHELWSFEHPHENKNSSLDIFNRSNTIEFKIKHRSEIHGIIGYFNAKLYDDIEISIIPDHTNVVHLDGNETNEREKSNLFSWSPMVFPLKEPLLINDDTEISVMFNRRMNGKCVWYEWSLESYVYLIISKQLKRQDNENNNNTNNNNNSTTMGHSQYPNNTTAGTRQEFESSIDENGFMPTYETGWQSVQNIYEELNAHPMDIDPEDEEVEDINVRVKTGITELHNINGQHFCIEFRD</sequence>
<feature type="site" description="Critical for specifying symmetric addition of methyl groups" evidence="7">
    <location>
        <position position="367"/>
    </location>
</feature>
<dbReference type="Pfam" id="PF05185">
    <property type="entry name" value="PRMT5"/>
    <property type="match status" value="1"/>
</dbReference>
<evidence type="ECO:0000256" key="7">
    <source>
        <dbReference type="PIRSR" id="PIRSR015894-3"/>
    </source>
</evidence>
<evidence type="ECO:0000256" key="1">
    <source>
        <dbReference type="ARBA" id="ARBA00022603"/>
    </source>
</evidence>
<feature type="binding site" evidence="6">
    <location>
        <position position="364"/>
    </location>
    <ligand>
        <name>S-adenosyl-L-methionine</name>
        <dbReference type="ChEBI" id="CHEBI:59789"/>
    </ligand>
</feature>
<comment type="caution">
    <text evidence="12">The sequence shown here is derived from an EMBL/GenBank/DDBJ whole genome shotgun (WGS) entry which is preliminary data.</text>
</comment>
<dbReference type="PANTHER" id="PTHR10738:SF0">
    <property type="entry name" value="PROTEIN ARGININE N-METHYLTRANSFERASE 5"/>
    <property type="match status" value="1"/>
</dbReference>
<feature type="binding site" evidence="6">
    <location>
        <begin position="373"/>
        <end position="374"/>
    </location>
    <ligand>
        <name>S-adenosyl-L-methionine</name>
        <dbReference type="ChEBI" id="CHEBI:59789"/>
    </ligand>
</feature>
<feature type="domain" description="PRMT5 TIM barrel" evidence="10">
    <location>
        <begin position="47"/>
        <end position="324"/>
    </location>
</feature>
<comment type="similarity">
    <text evidence="4">Belongs to the class I-like SAM-binding methyltransferase superfamily.</text>
</comment>
<feature type="region of interest" description="Disordered" evidence="8">
    <location>
        <begin position="688"/>
        <end position="720"/>
    </location>
</feature>
<dbReference type="CDD" id="cd02440">
    <property type="entry name" value="AdoMet_MTases"/>
    <property type="match status" value="1"/>
</dbReference>
<dbReference type="Proteomes" id="UP000750334">
    <property type="component" value="Unassembled WGS sequence"/>
</dbReference>
<evidence type="ECO:0000259" key="10">
    <source>
        <dbReference type="Pfam" id="PF17285"/>
    </source>
</evidence>
<keyword evidence="1 4" id="KW-0489">Methyltransferase</keyword>
<accession>A0A9P7BAN4</accession>
<evidence type="ECO:0000313" key="13">
    <source>
        <dbReference type="Proteomes" id="UP000750334"/>
    </source>
</evidence>
<dbReference type="Gene3D" id="2.70.160.11">
    <property type="entry name" value="Hnrnp arginine n-methyltransferase1"/>
    <property type="match status" value="1"/>
</dbReference>
<feature type="compositionally biased region" description="Low complexity" evidence="8">
    <location>
        <begin position="690"/>
        <end position="703"/>
    </location>
</feature>
<feature type="compositionally biased region" description="Polar residues" evidence="8">
    <location>
        <begin position="704"/>
        <end position="717"/>
    </location>
</feature>
<feature type="domain" description="PRMT5 oligomerisation" evidence="11">
    <location>
        <begin position="510"/>
        <end position="786"/>
    </location>
</feature>
<keyword evidence="2 4" id="KW-0808">Transferase</keyword>
<dbReference type="GO" id="GO:0032259">
    <property type="term" value="P:methylation"/>
    <property type="evidence" value="ECO:0007669"/>
    <property type="project" value="UniProtKB-KW"/>
</dbReference>
<dbReference type="PANTHER" id="PTHR10738">
    <property type="entry name" value="PROTEIN ARGININE N-METHYLTRANSFERASE 5"/>
    <property type="match status" value="1"/>
</dbReference>
<evidence type="ECO:0000256" key="4">
    <source>
        <dbReference type="PIRNR" id="PIRNR015894"/>
    </source>
</evidence>
<dbReference type="OrthoDB" id="1368803at2759"/>
<reference evidence="12 13" key="1">
    <citation type="submission" date="2020-11" db="EMBL/GenBank/DDBJ databases">
        <title>Kefir isolates.</title>
        <authorList>
            <person name="Marcisauskas S."/>
            <person name="Kim Y."/>
            <person name="Blasche S."/>
        </authorList>
    </citation>
    <scope>NUCLEOTIDE SEQUENCE [LARGE SCALE GENOMIC DNA]</scope>
    <source>
        <strain evidence="12 13">OG2</strain>
    </source>
</reference>
<dbReference type="InterPro" id="IPR035248">
    <property type="entry name" value="PRMT5_C"/>
</dbReference>
<dbReference type="InterPro" id="IPR035247">
    <property type="entry name" value="PRMT5_TIM"/>
</dbReference>
<dbReference type="InterPro" id="IPR035075">
    <property type="entry name" value="PRMT5"/>
</dbReference>
<dbReference type="InterPro" id="IPR029063">
    <property type="entry name" value="SAM-dependent_MTases_sf"/>
</dbReference>
<feature type="binding site" evidence="6">
    <location>
        <position position="434"/>
    </location>
    <ligand>
        <name>S-adenosyl-L-methionine</name>
        <dbReference type="ChEBI" id="CHEBI:59789"/>
    </ligand>
</feature>
<feature type="region of interest" description="Disordered" evidence="8">
    <location>
        <begin position="19"/>
        <end position="40"/>
    </location>
</feature>
<dbReference type="Gene3D" id="3.20.20.150">
    <property type="entry name" value="Divalent-metal-dependent TIM barrel enzymes"/>
    <property type="match status" value="1"/>
</dbReference>
<keyword evidence="3 4" id="KW-0949">S-adenosyl-L-methionine</keyword>
<dbReference type="PROSITE" id="PS51678">
    <property type="entry name" value="SAM_MT_PRMT"/>
    <property type="match status" value="1"/>
</dbReference>